<sequence>MAVDLNRQDWIATTREAAVDPNRRIVDPHIHLWSEREMGAGKYLFAELLADARARHNVTHAVFVEPGSGSREDGPEHLRPVGVTEFVAEQAVTSREAATRIGGIVAYADLKATDRLGEVLDAHEEAGRGYFRGIRHGMSWDADTTLLGGQDPGLITNDDFRRGVAFLGERGYSFDAWLYHPQLPALASLADAAAGTTIIVDHLGVPLYGKAGADRETTRGEWREGMKALAAHTNVLVKIGGIGMEFVYGRRWSVRPAAPTSDELVAWWGDDIRWVIDTFTPQRCMFESNYPVDRQAAGYTVLWNTFQKIAADYTEDEQAALFAGTAERAYRITD</sequence>
<dbReference type="Proteomes" id="UP001139384">
    <property type="component" value="Unassembled WGS sequence"/>
</dbReference>
<dbReference type="InterPro" id="IPR032466">
    <property type="entry name" value="Metal_Hydrolase"/>
</dbReference>
<dbReference type="InterPro" id="IPR006680">
    <property type="entry name" value="Amidohydro-rel"/>
</dbReference>
<dbReference type="PANTHER" id="PTHR43569">
    <property type="entry name" value="AMIDOHYDROLASE"/>
    <property type="match status" value="1"/>
</dbReference>
<comment type="caution">
    <text evidence="3">The sequence shown here is derived from an EMBL/GenBank/DDBJ whole genome shotgun (WGS) entry which is preliminary data.</text>
</comment>
<dbReference type="Pfam" id="PF04909">
    <property type="entry name" value="Amidohydro_2"/>
    <property type="match status" value="1"/>
</dbReference>
<dbReference type="AlphaFoldDB" id="A0A9X1PSJ9"/>
<evidence type="ECO:0000256" key="1">
    <source>
        <dbReference type="ARBA" id="ARBA00038310"/>
    </source>
</evidence>
<dbReference type="EMBL" id="JAKEIP010000004">
    <property type="protein sequence ID" value="MCF1592328.1"/>
    <property type="molecule type" value="Genomic_DNA"/>
</dbReference>
<accession>A0A9X1PSJ9</accession>
<evidence type="ECO:0000313" key="4">
    <source>
        <dbReference type="Proteomes" id="UP001139384"/>
    </source>
</evidence>
<gene>
    <name evidence="3" type="ORF">L0P92_01905</name>
</gene>
<dbReference type="GO" id="GO:0016787">
    <property type="term" value="F:hydrolase activity"/>
    <property type="evidence" value="ECO:0007669"/>
    <property type="project" value="InterPro"/>
</dbReference>
<reference evidence="3" key="1">
    <citation type="submission" date="2022-01" db="EMBL/GenBank/DDBJ databases">
        <title>Draft Genome Sequences of Seven Type Strains of the Genus Streptomyces.</title>
        <authorList>
            <person name="Aziz S."/>
            <person name="Coretto E."/>
            <person name="Chronakova A."/>
            <person name="Sproer C."/>
            <person name="Huber K."/>
            <person name="Nouioui I."/>
            <person name="Gross H."/>
        </authorList>
    </citation>
    <scope>NUCLEOTIDE SEQUENCE</scope>
    <source>
        <strain evidence="3">DSM 103493</strain>
    </source>
</reference>
<evidence type="ECO:0000259" key="2">
    <source>
        <dbReference type="Pfam" id="PF04909"/>
    </source>
</evidence>
<dbReference type="PANTHER" id="PTHR43569:SF1">
    <property type="entry name" value="BLL3371 PROTEIN"/>
    <property type="match status" value="1"/>
</dbReference>
<dbReference type="InterPro" id="IPR052350">
    <property type="entry name" value="Metallo-dep_Lactonases"/>
</dbReference>
<protein>
    <submittedName>
        <fullName evidence="3">Amidohydrolase family protein</fullName>
    </submittedName>
</protein>
<proteinExistence type="inferred from homology"/>
<organism evidence="3 4">
    <name type="scientific">Streptomyces muensis</name>
    <dbReference type="NCBI Taxonomy" id="1077944"/>
    <lineage>
        <taxon>Bacteria</taxon>
        <taxon>Bacillati</taxon>
        <taxon>Actinomycetota</taxon>
        <taxon>Actinomycetes</taxon>
        <taxon>Kitasatosporales</taxon>
        <taxon>Streptomycetaceae</taxon>
        <taxon>Streptomyces</taxon>
    </lineage>
</organism>
<dbReference type="Gene3D" id="3.20.20.140">
    <property type="entry name" value="Metal-dependent hydrolases"/>
    <property type="match status" value="1"/>
</dbReference>
<dbReference type="RefSeq" id="WP_234760623.1">
    <property type="nucleotide sequence ID" value="NZ_JAKEIP010000004.1"/>
</dbReference>
<dbReference type="SUPFAM" id="SSF51556">
    <property type="entry name" value="Metallo-dependent hydrolases"/>
    <property type="match status" value="1"/>
</dbReference>
<feature type="domain" description="Amidohydrolase-related" evidence="2">
    <location>
        <begin position="26"/>
        <end position="332"/>
    </location>
</feature>
<evidence type="ECO:0000313" key="3">
    <source>
        <dbReference type="EMBL" id="MCF1592328.1"/>
    </source>
</evidence>
<name>A0A9X1PSJ9_STRM4</name>
<comment type="similarity">
    <text evidence="1">Belongs to the metallo-dependent hydrolases superfamily.</text>
</comment>
<keyword evidence="4" id="KW-1185">Reference proteome</keyword>